<reference evidence="8 9" key="1">
    <citation type="submission" date="2020-04" db="EMBL/GenBank/DDBJ databases">
        <title>Paeniglutamicibacter sp. ANT13_2, a novel actinomycete isolated from sediment in Antarctica.</title>
        <authorList>
            <person name="Sakdapetsiri C."/>
            <person name="Pinyakong O."/>
        </authorList>
    </citation>
    <scope>NUCLEOTIDE SEQUENCE [LARGE SCALE GENOMIC DNA]</scope>
    <source>
        <strain evidence="8 9">ANT13_2</strain>
    </source>
</reference>
<dbReference type="NCBIfam" id="NF004131">
    <property type="entry name" value="PRK05618.2-1"/>
    <property type="match status" value="1"/>
</dbReference>
<dbReference type="PANTHER" id="PTHR33284">
    <property type="entry name" value="RIBOSOMAL PROTEIN L25/GLN-TRNA SYNTHETASE, ANTI-CODON-BINDING DOMAIN-CONTAINING PROTEIN"/>
    <property type="match status" value="1"/>
</dbReference>
<evidence type="ECO:0000259" key="7">
    <source>
        <dbReference type="Pfam" id="PF14693"/>
    </source>
</evidence>
<dbReference type="InterPro" id="IPR037121">
    <property type="entry name" value="Ribosomal_bL25_C"/>
</dbReference>
<evidence type="ECO:0000256" key="2">
    <source>
        <dbReference type="ARBA" id="ARBA00022884"/>
    </source>
</evidence>
<evidence type="ECO:0000256" key="3">
    <source>
        <dbReference type="ARBA" id="ARBA00022980"/>
    </source>
</evidence>
<dbReference type="InterPro" id="IPR029751">
    <property type="entry name" value="Ribosomal_L25_dom"/>
</dbReference>
<keyword evidence="9" id="KW-1185">Reference proteome</keyword>
<protein>
    <recommendedName>
        <fullName evidence="5">Large ribosomal subunit protein bL25</fullName>
    </recommendedName>
    <alternativeName>
        <fullName evidence="5">General stress protein CTC</fullName>
    </alternativeName>
</protein>
<dbReference type="NCBIfam" id="TIGR00731">
    <property type="entry name" value="bL25_bact_ctc"/>
    <property type="match status" value="1"/>
</dbReference>
<evidence type="ECO:0000256" key="5">
    <source>
        <dbReference type="HAMAP-Rule" id="MF_01334"/>
    </source>
</evidence>
<evidence type="ECO:0000256" key="1">
    <source>
        <dbReference type="ARBA" id="ARBA00022730"/>
    </source>
</evidence>
<dbReference type="SUPFAM" id="SSF50715">
    <property type="entry name" value="Ribosomal protein L25-like"/>
    <property type="match status" value="1"/>
</dbReference>
<feature type="domain" description="Large ribosomal subunit protein bL25 L25" evidence="6">
    <location>
        <begin position="7"/>
        <end position="91"/>
    </location>
</feature>
<dbReference type="HAMAP" id="MF_01334">
    <property type="entry name" value="Ribosomal_bL25_CTC"/>
    <property type="match status" value="1"/>
</dbReference>
<evidence type="ECO:0000259" key="6">
    <source>
        <dbReference type="Pfam" id="PF01386"/>
    </source>
</evidence>
<dbReference type="InterPro" id="IPR020930">
    <property type="entry name" value="Ribosomal_uL5_bac-type"/>
</dbReference>
<dbReference type="RefSeq" id="WP_168152272.1">
    <property type="nucleotide sequence ID" value="NZ_JAAWVT010000005.1"/>
</dbReference>
<dbReference type="CDD" id="cd00495">
    <property type="entry name" value="Ribosomal_L25_TL5_CTC"/>
    <property type="match status" value="1"/>
</dbReference>
<dbReference type="InterPro" id="IPR001021">
    <property type="entry name" value="Ribosomal_bL25_long"/>
</dbReference>
<evidence type="ECO:0000256" key="4">
    <source>
        <dbReference type="ARBA" id="ARBA00023274"/>
    </source>
</evidence>
<evidence type="ECO:0000313" key="8">
    <source>
        <dbReference type="EMBL" id="NKG21473.1"/>
    </source>
</evidence>
<name>A0ABX1G633_9MICC</name>
<proteinExistence type="inferred from homology"/>
<dbReference type="Pfam" id="PF01386">
    <property type="entry name" value="Ribosomal_L25p"/>
    <property type="match status" value="1"/>
</dbReference>
<dbReference type="InterPro" id="IPR020057">
    <property type="entry name" value="Ribosomal_bL25_b-dom"/>
</dbReference>
<organism evidence="8 9">
    <name type="scientific">Paeniglutamicibacter terrestris</name>
    <dbReference type="NCBI Taxonomy" id="2723403"/>
    <lineage>
        <taxon>Bacteria</taxon>
        <taxon>Bacillati</taxon>
        <taxon>Actinomycetota</taxon>
        <taxon>Actinomycetes</taxon>
        <taxon>Micrococcales</taxon>
        <taxon>Micrococcaceae</taxon>
        <taxon>Paeniglutamicibacter</taxon>
    </lineage>
</organism>
<keyword evidence="3 5" id="KW-0689">Ribosomal protein</keyword>
<gene>
    <name evidence="5" type="primary">rplY</name>
    <name evidence="5" type="synonym">ctc</name>
    <name evidence="8" type="ORF">HED64_12245</name>
</gene>
<dbReference type="Pfam" id="PF14693">
    <property type="entry name" value="Ribosomal_TL5_C"/>
    <property type="match status" value="1"/>
</dbReference>
<feature type="domain" description="Large ribosomal subunit protein bL25 beta" evidence="7">
    <location>
        <begin position="99"/>
        <end position="177"/>
    </location>
</feature>
<keyword evidence="4 5" id="KW-0687">Ribonucleoprotein</keyword>
<dbReference type="GO" id="GO:0005840">
    <property type="term" value="C:ribosome"/>
    <property type="evidence" value="ECO:0007669"/>
    <property type="project" value="UniProtKB-KW"/>
</dbReference>
<comment type="similarity">
    <text evidence="5">Belongs to the bacterial ribosomal protein bL25 family. CTC subfamily.</text>
</comment>
<comment type="caution">
    <text evidence="8">The sequence shown here is derived from an EMBL/GenBank/DDBJ whole genome shotgun (WGS) entry which is preliminary data.</text>
</comment>
<dbReference type="PANTHER" id="PTHR33284:SF1">
    <property type="entry name" value="RIBOSOMAL PROTEIN L25_GLN-TRNA SYNTHETASE, ANTI-CODON-BINDING DOMAIN-CONTAINING PROTEIN"/>
    <property type="match status" value="1"/>
</dbReference>
<dbReference type="InterPro" id="IPR020056">
    <property type="entry name" value="Rbsml_bL25/Gln-tRNA_synth_N"/>
</dbReference>
<dbReference type="Gene3D" id="2.40.240.10">
    <property type="entry name" value="Ribosomal Protein L25, Chain P"/>
    <property type="match status" value="1"/>
</dbReference>
<accession>A0ABX1G633</accession>
<keyword evidence="1 5" id="KW-0699">rRNA-binding</keyword>
<evidence type="ECO:0000313" key="9">
    <source>
        <dbReference type="Proteomes" id="UP000746595"/>
    </source>
</evidence>
<dbReference type="Gene3D" id="2.170.120.20">
    <property type="entry name" value="Ribosomal protein L25, beta domain"/>
    <property type="match status" value="1"/>
</dbReference>
<dbReference type="Proteomes" id="UP000746595">
    <property type="component" value="Unassembled WGS sequence"/>
</dbReference>
<sequence length="191" mass="19917">MSNIITLDGELRTDFGKGAARQARRAGKIPAVIYGHGTDPVRVLLPLAATTLAVRGANALLNISVDGEDTITLVKDIQRHALRQTVDHLDLLIVKKGEKVIVEVSIVVEGALPAGAVLSMDHPSVSVEAEAVALPERVIVNIDGLTPGTHILASDLILPEGTALAVEANTVVAMIEAVATETEEESAASAE</sequence>
<dbReference type="EMBL" id="JAAWVT010000005">
    <property type="protein sequence ID" value="NKG21473.1"/>
    <property type="molecule type" value="Genomic_DNA"/>
</dbReference>
<dbReference type="InterPro" id="IPR011035">
    <property type="entry name" value="Ribosomal_bL25/Gln-tRNA_synth"/>
</dbReference>
<keyword evidence="2 5" id="KW-0694">RNA-binding</keyword>
<comment type="subunit">
    <text evidence="5">Part of the 50S ribosomal subunit; part of the 5S rRNA/L5/L18/L25 subcomplex. Contacts the 5S rRNA. Binds to the 5S rRNA independently of L5 and L18.</text>
</comment>
<comment type="function">
    <text evidence="5">This is one of the proteins that binds to the 5S RNA in the ribosome where it forms part of the central protuberance.</text>
</comment>